<feature type="compositionally biased region" description="Low complexity" evidence="2">
    <location>
        <begin position="26"/>
        <end position="58"/>
    </location>
</feature>
<feature type="compositionally biased region" description="Low complexity" evidence="2">
    <location>
        <begin position="751"/>
        <end position="761"/>
    </location>
</feature>
<feature type="region of interest" description="Disordered" evidence="2">
    <location>
        <begin position="231"/>
        <end position="309"/>
    </location>
</feature>
<dbReference type="Proteomes" id="UP000827549">
    <property type="component" value="Chromosome 2"/>
</dbReference>
<dbReference type="RefSeq" id="XP_062625508.1">
    <property type="nucleotide sequence ID" value="XM_062769524.1"/>
</dbReference>
<dbReference type="GeneID" id="87806244"/>
<evidence type="ECO:0000313" key="3">
    <source>
        <dbReference type="EMBL" id="WOO79476.1"/>
    </source>
</evidence>
<keyword evidence="4" id="KW-1185">Reference proteome</keyword>
<feature type="compositionally biased region" description="Acidic residues" evidence="2">
    <location>
        <begin position="328"/>
        <end position="340"/>
    </location>
</feature>
<reference evidence="3" key="1">
    <citation type="submission" date="2023-10" db="EMBL/GenBank/DDBJ databases">
        <authorList>
            <person name="Noh H."/>
        </authorList>
    </citation>
    <scope>NUCLEOTIDE SEQUENCE</scope>
    <source>
        <strain evidence="3">DUCC4014</strain>
    </source>
</reference>
<gene>
    <name evidence="3" type="ORF">LOC62_02G002998</name>
</gene>
<feature type="coiled-coil region" evidence="1">
    <location>
        <begin position="68"/>
        <end position="196"/>
    </location>
</feature>
<feature type="compositionally biased region" description="Basic and acidic residues" evidence="2">
    <location>
        <begin position="264"/>
        <end position="283"/>
    </location>
</feature>
<name>A0AAF0Y7R9_9TREE</name>
<dbReference type="EMBL" id="CP086715">
    <property type="protein sequence ID" value="WOO79476.1"/>
    <property type="molecule type" value="Genomic_DNA"/>
</dbReference>
<sequence length="1023" mass="109386">MATATKPAPIVVQDAKDVNGPSASVPATPKTPRTPAATTTTWPASSSSSSTAAAAAALAPTHPLAAELASLRQQLAQYRSAAHQASIDVQGVRLELELSKEEAAGLRNTNGALQAEVDTLRSTPDPPVKPAPSNALAELSLAHRRLSAKLDFTEAQLAATALELSAAKQELHASHRAREKERAAALELERIEEDREDEIVWERNERRRIEEQKKLCDLALEEYKSLVKTLDPNAVPPPLPRRKPSDNILTTPPLLDGKTGESAVVDKPERKESKNWKEVKKGEALAQAQTEDEDVKEVDTPPAVTPGDDTASVAEAVAVVPVATYTIDDGEDEDEDDEIDQLSKPSDTSEAPAVNSASASADAISNLLLGQRGVHRLFKDFAAALSAKDSEIRKLHTQIDELQTEATVAKDQLTAETAVRVEAQVDRDRVLRDDASAAKVVERYMTFSQKAHATVHMHLGHLRQRSAATQKALRADAKVARQRLRGETERATRLRGAAEELASELGREAAGRRREVALRLQLIAADEARARKAESWLDKLRRAREAAEADGRGFIAPDAASSLLTEAAALLGPLEAAAEQEAPGSSRKGWRGRWLGGGRKASVSAGAAAVATPQDESVARVFLAEELVQHLVTDLQIETERRVDLERQRVAWLAKEAEDGVAPELDGETSGLLWDADGDEGAGEGTNTDEKEEDDETKKKTTPEDDTPSLPQLEELSGLFEPLEERYRPLQKSLHDQSISLAALRATAAETPSSTSPGGTPDSKRSTFRANLGLRPGRTAHDDLVALLDSLHEVIEDARVDTEIAVADEDRVFHGFAALLGVGASGVVQAASVIRDAHAYITTRVGPDAPHAKLTTRVNDIEHDLMAIKRTLHEAEGMAQEADDAGAPTPTPKKKERRSVWHQIELRTVTPSAQRPLHPSLAPAPALASDDVDDDDDDSFTTARPGGAAATAAAGTRSILSSVGRTFSSGVAGAASGVAAAPRQVGDLAGGLFRPLGRARAKSRADETQPLTAAATKNDDDVE</sequence>
<feature type="region of interest" description="Disordered" evidence="2">
    <location>
        <begin position="325"/>
        <end position="357"/>
    </location>
</feature>
<evidence type="ECO:0000256" key="2">
    <source>
        <dbReference type="SAM" id="MobiDB-lite"/>
    </source>
</evidence>
<evidence type="ECO:0000256" key="1">
    <source>
        <dbReference type="SAM" id="Coils"/>
    </source>
</evidence>
<feature type="region of interest" description="Disordered" evidence="2">
    <location>
        <begin position="1"/>
        <end position="58"/>
    </location>
</feature>
<feature type="region of interest" description="Disordered" evidence="2">
    <location>
        <begin position="877"/>
        <end position="948"/>
    </location>
</feature>
<feature type="region of interest" description="Disordered" evidence="2">
    <location>
        <begin position="746"/>
        <end position="769"/>
    </location>
</feature>
<feature type="compositionally biased region" description="Acidic residues" evidence="2">
    <location>
        <begin position="930"/>
        <end position="939"/>
    </location>
</feature>
<dbReference type="AlphaFoldDB" id="A0AAF0Y7R9"/>
<organism evidence="3 4">
    <name type="scientific">Vanrija pseudolonga</name>
    <dbReference type="NCBI Taxonomy" id="143232"/>
    <lineage>
        <taxon>Eukaryota</taxon>
        <taxon>Fungi</taxon>
        <taxon>Dikarya</taxon>
        <taxon>Basidiomycota</taxon>
        <taxon>Agaricomycotina</taxon>
        <taxon>Tremellomycetes</taxon>
        <taxon>Trichosporonales</taxon>
        <taxon>Trichosporonaceae</taxon>
        <taxon>Vanrija</taxon>
    </lineage>
</organism>
<feature type="coiled-coil region" evidence="1">
    <location>
        <begin position="385"/>
        <end position="412"/>
    </location>
</feature>
<keyword evidence="1" id="KW-0175">Coiled coil</keyword>
<protein>
    <submittedName>
        <fullName evidence="3">Uncharacterized protein</fullName>
    </submittedName>
</protein>
<feature type="region of interest" description="Disordered" evidence="2">
    <location>
        <begin position="998"/>
        <end position="1023"/>
    </location>
</feature>
<accession>A0AAF0Y7R9</accession>
<feature type="compositionally biased region" description="Low complexity" evidence="2">
    <location>
        <begin position="916"/>
        <end position="929"/>
    </location>
</feature>
<proteinExistence type="predicted"/>
<evidence type="ECO:0000313" key="4">
    <source>
        <dbReference type="Proteomes" id="UP000827549"/>
    </source>
</evidence>
<feature type="region of interest" description="Disordered" evidence="2">
    <location>
        <begin position="657"/>
        <end position="713"/>
    </location>
</feature>